<dbReference type="PANTHER" id="PTHR16166:SF93">
    <property type="entry name" value="INTERMEMBRANE LIPID TRANSFER PROTEIN VPS13"/>
    <property type="match status" value="1"/>
</dbReference>
<keyword evidence="5" id="KW-1185">Reference proteome</keyword>
<proteinExistence type="inferred from homology"/>
<comment type="similarity">
    <text evidence="1">Belongs to the VPS13 family.</text>
</comment>
<feature type="domain" description="Chorein N-terminal" evidence="3">
    <location>
        <begin position="6"/>
        <end position="102"/>
    </location>
</feature>
<evidence type="ECO:0000313" key="5">
    <source>
        <dbReference type="Proteomes" id="UP000324222"/>
    </source>
</evidence>
<dbReference type="PANTHER" id="PTHR16166">
    <property type="entry name" value="VACUOLAR PROTEIN SORTING-ASSOCIATED PROTEIN VPS13"/>
    <property type="match status" value="1"/>
</dbReference>
<accession>A0A5B7JRR2</accession>
<dbReference type="Pfam" id="PF12624">
    <property type="entry name" value="VPS13_N"/>
    <property type="match status" value="1"/>
</dbReference>
<keyword evidence="2" id="KW-0813">Transport</keyword>
<reference evidence="4 5" key="1">
    <citation type="submission" date="2019-05" db="EMBL/GenBank/DDBJ databases">
        <title>Another draft genome of Portunus trituberculatus and its Hox gene families provides insights of decapod evolution.</title>
        <authorList>
            <person name="Jeong J.-H."/>
            <person name="Song I."/>
            <person name="Kim S."/>
            <person name="Choi T."/>
            <person name="Kim D."/>
            <person name="Ryu S."/>
            <person name="Kim W."/>
        </authorList>
    </citation>
    <scope>NUCLEOTIDE SEQUENCE [LARGE SCALE GENOMIC DNA]</scope>
    <source>
        <tissue evidence="4">Muscle</tissue>
    </source>
</reference>
<dbReference type="GO" id="GO:0045053">
    <property type="term" value="P:protein retention in Golgi apparatus"/>
    <property type="evidence" value="ECO:0007669"/>
    <property type="project" value="TreeGrafter"/>
</dbReference>
<evidence type="ECO:0000256" key="1">
    <source>
        <dbReference type="ARBA" id="ARBA00006545"/>
    </source>
</evidence>
<organism evidence="4 5">
    <name type="scientific">Portunus trituberculatus</name>
    <name type="common">Swimming crab</name>
    <name type="synonym">Neptunus trituberculatus</name>
    <dbReference type="NCBI Taxonomy" id="210409"/>
    <lineage>
        <taxon>Eukaryota</taxon>
        <taxon>Metazoa</taxon>
        <taxon>Ecdysozoa</taxon>
        <taxon>Arthropoda</taxon>
        <taxon>Crustacea</taxon>
        <taxon>Multicrustacea</taxon>
        <taxon>Malacostraca</taxon>
        <taxon>Eumalacostraca</taxon>
        <taxon>Eucarida</taxon>
        <taxon>Decapoda</taxon>
        <taxon>Pleocyemata</taxon>
        <taxon>Brachyura</taxon>
        <taxon>Eubrachyura</taxon>
        <taxon>Portunoidea</taxon>
        <taxon>Portunidae</taxon>
        <taxon>Portuninae</taxon>
        <taxon>Portunus</taxon>
    </lineage>
</organism>
<evidence type="ECO:0000313" key="4">
    <source>
        <dbReference type="EMBL" id="MPC95817.1"/>
    </source>
</evidence>
<comment type="caution">
    <text evidence="4">The sequence shown here is derived from an EMBL/GenBank/DDBJ whole genome shotgun (WGS) entry which is preliminary data.</text>
</comment>
<dbReference type="InterPro" id="IPR026847">
    <property type="entry name" value="VPS13"/>
</dbReference>
<evidence type="ECO:0000256" key="2">
    <source>
        <dbReference type="ARBA" id="ARBA00022448"/>
    </source>
</evidence>
<dbReference type="GO" id="GO:0006623">
    <property type="term" value="P:protein targeting to vacuole"/>
    <property type="evidence" value="ECO:0007669"/>
    <property type="project" value="TreeGrafter"/>
</dbReference>
<dbReference type="InterPro" id="IPR026854">
    <property type="entry name" value="VPS13_N"/>
</dbReference>
<name>A0A5B7JRR2_PORTR</name>
<dbReference type="Proteomes" id="UP000324222">
    <property type="component" value="Unassembled WGS sequence"/>
</dbReference>
<sequence>MYSWFVFSGDVELRDLDVKESALDELDLPVRLVCGHIGHLKLKIPWKNLFNERWEAAVEGVYVVVVPKTSIQYDSQKEEKLLHEGKLAALQRVEDARLKQQEIEKGNVKMSVFFFFFQDISVLSIF</sequence>
<dbReference type="EMBL" id="VSRR010103671">
    <property type="protein sequence ID" value="MPC95817.1"/>
    <property type="molecule type" value="Genomic_DNA"/>
</dbReference>
<evidence type="ECO:0000259" key="3">
    <source>
        <dbReference type="Pfam" id="PF12624"/>
    </source>
</evidence>
<gene>
    <name evidence="4" type="primary">VPS13A_0</name>
    <name evidence="4" type="ORF">E2C01_091044</name>
</gene>
<protein>
    <submittedName>
        <fullName evidence="4">Vacuolar protein sorting-associated protein 13A</fullName>
    </submittedName>
</protein>
<dbReference type="AlphaFoldDB" id="A0A5B7JRR2"/>